<keyword evidence="4" id="KW-0963">Cytoplasm</keyword>
<dbReference type="Gene3D" id="3.30.1330.20">
    <property type="entry name" value="Tubulin/FtsZ, C-terminal domain"/>
    <property type="match status" value="1"/>
</dbReference>
<dbReference type="SMART" id="SM00865">
    <property type="entry name" value="Tubulin_C"/>
    <property type="match status" value="1"/>
</dbReference>
<dbReference type="Pfam" id="PF12327">
    <property type="entry name" value="FtsZ_C"/>
    <property type="match status" value="1"/>
</dbReference>
<feature type="binding site" evidence="4">
    <location>
        <begin position="23"/>
        <end position="27"/>
    </location>
    <ligand>
        <name>GTP</name>
        <dbReference type="ChEBI" id="CHEBI:37565"/>
    </ligand>
</feature>
<keyword evidence="3 4" id="KW-0342">GTP-binding</keyword>
<dbReference type="EMBL" id="JAFKCW010000003">
    <property type="protein sequence ID" value="MBN7801829.1"/>
    <property type="molecule type" value="Genomic_DNA"/>
</dbReference>
<evidence type="ECO:0000256" key="3">
    <source>
        <dbReference type="ARBA" id="ARBA00023134"/>
    </source>
</evidence>
<protein>
    <recommendedName>
        <fullName evidence="4 5">Cell division protein FtsZ</fullName>
    </recommendedName>
</protein>
<dbReference type="InterPro" id="IPR045061">
    <property type="entry name" value="FtsZ/CetZ"/>
</dbReference>
<dbReference type="PANTHER" id="PTHR30314">
    <property type="entry name" value="CELL DIVISION PROTEIN FTSZ-RELATED"/>
    <property type="match status" value="1"/>
</dbReference>
<evidence type="ECO:0000256" key="6">
    <source>
        <dbReference type="RuleBase" id="RU000631"/>
    </source>
</evidence>
<organism evidence="9 10">
    <name type="scientific">Algoriphagus aestuariicola</name>
    <dbReference type="NCBI Taxonomy" id="1852016"/>
    <lineage>
        <taxon>Bacteria</taxon>
        <taxon>Pseudomonadati</taxon>
        <taxon>Bacteroidota</taxon>
        <taxon>Cytophagia</taxon>
        <taxon>Cytophagales</taxon>
        <taxon>Cyclobacteriaceae</taxon>
        <taxon>Algoriphagus</taxon>
    </lineage>
</organism>
<feature type="domain" description="Tubulin/FtsZ GTPase" evidence="7">
    <location>
        <begin position="15"/>
        <end position="207"/>
    </location>
</feature>
<evidence type="ECO:0000256" key="5">
    <source>
        <dbReference type="NCBIfam" id="TIGR00065"/>
    </source>
</evidence>
<dbReference type="HAMAP" id="MF_00909">
    <property type="entry name" value="FtsZ"/>
    <property type="match status" value="1"/>
</dbReference>
<dbReference type="Gene3D" id="3.40.50.1440">
    <property type="entry name" value="Tubulin/FtsZ, GTPase domain"/>
    <property type="match status" value="1"/>
</dbReference>
<dbReference type="InterPro" id="IPR008280">
    <property type="entry name" value="Tub_FtsZ_C"/>
</dbReference>
<sequence>MKDYRFDLPKNQKSIIKVIGVGGGGSNAVNHMYSQGIKDVEFVVVNTDAQALKSSPVPLRLQLGANLTEGLGAGANPEQGRNAAIESQEEIRELLADNTKMVFITAGMGGGTGTGAAPIVAKIAKELNILTVGIVTAPFMFEGKKKMAVAQSGIESLRENCDTVLVILNDKLREIYGNLAIRTAFSKADDILTTAAKSIAEIITIHQDVNVDFEDVKTVMKDAGAAVMGSSTEEGEGRAIRAAGAAISSPLLNNVDIKGAQKILLSIMSGEDEELSMDELSEITEYIQEKAGDNAEVIFGQGIDPELGKAIRVTVIATGFEMDKLSDKTRAKENGSIVSAFNNPVASTPVAAPEVVKTVINLDSGKSQQVKEEPISGGATFTFSLPKAPAPAPAKPVVEEKEEEFEFNFSPVLQPEEKPEPKVEPKVEAKPEKIVFDLEEESTKKPQVMLPKESEPVPQVFANDYYEQMKQKAIQRAHERFEKLKGSRVFNPSPDELKEKMNVPAYQRKNVVLNEPQHSSEPAISKYNLNDENEILGNNRFLHDNVD</sequence>
<dbReference type="InterPro" id="IPR018316">
    <property type="entry name" value="Tubulin/FtsZ_2-layer-sand-dom"/>
</dbReference>
<name>A0ABS3BSM8_9BACT</name>
<dbReference type="PANTHER" id="PTHR30314:SF3">
    <property type="entry name" value="MITOCHONDRIAL DIVISION PROTEIN FSZA"/>
    <property type="match status" value="1"/>
</dbReference>
<comment type="subcellular location">
    <subcellularLocation>
        <location evidence="4">Cytoplasm</location>
    </subcellularLocation>
    <text evidence="4">Assembles at midcell at the inner surface of the cytoplasmic membrane.</text>
</comment>
<keyword evidence="10" id="KW-1185">Reference proteome</keyword>
<comment type="caution">
    <text evidence="9">The sequence shown here is derived from an EMBL/GenBank/DDBJ whole genome shotgun (WGS) entry which is preliminary data.</text>
</comment>
<dbReference type="InterPro" id="IPR020805">
    <property type="entry name" value="Cell_div_FtsZ_CS"/>
</dbReference>
<dbReference type="SUPFAM" id="SSF52490">
    <property type="entry name" value="Tubulin nucleotide-binding domain-like"/>
    <property type="match status" value="1"/>
</dbReference>
<dbReference type="CDD" id="cd02201">
    <property type="entry name" value="FtsZ_type1"/>
    <property type="match status" value="1"/>
</dbReference>
<dbReference type="Proteomes" id="UP000664698">
    <property type="component" value="Unassembled WGS sequence"/>
</dbReference>
<evidence type="ECO:0000256" key="1">
    <source>
        <dbReference type="ARBA" id="ARBA00009690"/>
    </source>
</evidence>
<dbReference type="InterPro" id="IPR000158">
    <property type="entry name" value="Cell_div_FtsZ"/>
</dbReference>
<reference evidence="9 10" key="1">
    <citation type="submission" date="2021-03" db="EMBL/GenBank/DDBJ databases">
        <title>novel species isolated from a fishpond in China.</title>
        <authorList>
            <person name="Lu H."/>
            <person name="Cai Z."/>
        </authorList>
    </citation>
    <scope>NUCLEOTIDE SEQUENCE [LARGE SCALE GENOMIC DNA]</scope>
    <source>
        <strain evidence="9 10">JCM 31546</strain>
    </source>
</reference>
<dbReference type="Pfam" id="PF00091">
    <property type="entry name" value="Tubulin"/>
    <property type="match status" value="1"/>
</dbReference>
<keyword evidence="4 6" id="KW-0717">Septation</keyword>
<feature type="domain" description="Tubulin/FtsZ 2-layer sandwich" evidence="8">
    <location>
        <begin position="209"/>
        <end position="329"/>
    </location>
</feature>
<dbReference type="PRINTS" id="PR00423">
    <property type="entry name" value="CELLDVISFTSZ"/>
</dbReference>
<dbReference type="InterPro" id="IPR003008">
    <property type="entry name" value="Tubulin_FtsZ_GTPase"/>
</dbReference>
<comment type="function">
    <text evidence="4 6">Essential cell division protein that forms a contractile ring structure (Z ring) at the future cell division site. The regulation of the ring assembly controls the timing and the location of cell division. One of the functions of the FtsZ ring is to recruit other cell division proteins to the septum to produce a new cell wall between the dividing cells. Binds GTP and shows GTPase activity.</text>
</comment>
<dbReference type="PROSITE" id="PS01134">
    <property type="entry name" value="FTSZ_1"/>
    <property type="match status" value="1"/>
</dbReference>
<feature type="binding site" evidence="4">
    <location>
        <position position="146"/>
    </location>
    <ligand>
        <name>GTP</name>
        <dbReference type="ChEBI" id="CHEBI:37565"/>
    </ligand>
</feature>
<feature type="binding site" evidence="4">
    <location>
        <position position="189"/>
    </location>
    <ligand>
        <name>GTP</name>
        <dbReference type="ChEBI" id="CHEBI:37565"/>
    </ligand>
</feature>
<feature type="binding site" evidence="4">
    <location>
        <begin position="111"/>
        <end position="113"/>
    </location>
    <ligand>
        <name>GTP</name>
        <dbReference type="ChEBI" id="CHEBI:37565"/>
    </ligand>
</feature>
<evidence type="ECO:0000313" key="10">
    <source>
        <dbReference type="Proteomes" id="UP000664698"/>
    </source>
</evidence>
<accession>A0ABS3BSM8</accession>
<dbReference type="PROSITE" id="PS01135">
    <property type="entry name" value="FTSZ_2"/>
    <property type="match status" value="1"/>
</dbReference>
<evidence type="ECO:0000259" key="8">
    <source>
        <dbReference type="SMART" id="SM00865"/>
    </source>
</evidence>
<dbReference type="NCBIfam" id="TIGR00065">
    <property type="entry name" value="ftsZ"/>
    <property type="match status" value="1"/>
</dbReference>
<evidence type="ECO:0000259" key="7">
    <source>
        <dbReference type="SMART" id="SM00864"/>
    </source>
</evidence>
<comment type="similarity">
    <text evidence="1 4 6">Belongs to the FtsZ family.</text>
</comment>
<keyword evidence="4 6" id="KW-0131">Cell cycle</keyword>
<keyword evidence="2 4" id="KW-0547">Nucleotide-binding</keyword>
<comment type="subunit">
    <text evidence="4">Homodimer. Polymerizes to form a dynamic ring structure in a strictly GTP-dependent manner. Interacts directly with several other division proteins.</text>
</comment>
<dbReference type="InterPro" id="IPR036525">
    <property type="entry name" value="Tubulin/FtsZ_GTPase_sf"/>
</dbReference>
<dbReference type="GO" id="GO:0051301">
    <property type="term" value="P:cell division"/>
    <property type="evidence" value="ECO:0007669"/>
    <property type="project" value="UniProtKB-KW"/>
</dbReference>
<feature type="binding site" evidence="4">
    <location>
        <position position="142"/>
    </location>
    <ligand>
        <name>GTP</name>
        <dbReference type="ChEBI" id="CHEBI:37565"/>
    </ligand>
</feature>
<dbReference type="SMART" id="SM00864">
    <property type="entry name" value="Tubulin"/>
    <property type="match status" value="1"/>
</dbReference>
<dbReference type="InterPro" id="IPR024757">
    <property type="entry name" value="FtsZ_C"/>
</dbReference>
<evidence type="ECO:0000313" key="9">
    <source>
        <dbReference type="EMBL" id="MBN7801829.1"/>
    </source>
</evidence>
<dbReference type="SUPFAM" id="SSF55307">
    <property type="entry name" value="Tubulin C-terminal domain-like"/>
    <property type="match status" value="1"/>
</dbReference>
<evidence type="ECO:0000256" key="2">
    <source>
        <dbReference type="ARBA" id="ARBA00022741"/>
    </source>
</evidence>
<dbReference type="InterPro" id="IPR037103">
    <property type="entry name" value="Tubulin/FtsZ-like_C"/>
</dbReference>
<proteinExistence type="inferred from homology"/>
<evidence type="ECO:0000256" key="4">
    <source>
        <dbReference type="HAMAP-Rule" id="MF_00909"/>
    </source>
</evidence>
<keyword evidence="4 6" id="KW-0132">Cell division</keyword>
<gene>
    <name evidence="4 9" type="primary">ftsZ</name>
    <name evidence="9" type="ORF">J0A67_13225</name>
</gene>